<dbReference type="Gene3D" id="2.40.70.10">
    <property type="entry name" value="Acid Proteases"/>
    <property type="match status" value="1"/>
</dbReference>
<dbReference type="EMBL" id="JBDFQZ010000002">
    <property type="protein sequence ID" value="KAK9749978.1"/>
    <property type="molecule type" value="Genomic_DNA"/>
</dbReference>
<dbReference type="PANTHER" id="PTHR33240">
    <property type="entry name" value="OS08G0508500 PROTEIN"/>
    <property type="match status" value="1"/>
</dbReference>
<reference evidence="2" key="1">
    <citation type="submission" date="2024-03" db="EMBL/GenBank/DDBJ databases">
        <title>WGS assembly of Saponaria officinalis var. Norfolk2.</title>
        <authorList>
            <person name="Jenkins J."/>
            <person name="Shu S."/>
            <person name="Grimwood J."/>
            <person name="Barry K."/>
            <person name="Goodstein D."/>
            <person name="Schmutz J."/>
            <person name="Leebens-Mack J."/>
            <person name="Osbourn A."/>
        </authorList>
    </citation>
    <scope>NUCLEOTIDE SEQUENCE [LARGE SCALE GENOMIC DNA]</scope>
    <source>
        <strain evidence="2">JIC</strain>
    </source>
</reference>
<dbReference type="AlphaFoldDB" id="A0AAW1MUR3"/>
<proteinExistence type="predicted"/>
<name>A0AAW1MUR3_SAPOF</name>
<feature type="compositionally biased region" description="Basic and acidic residues" evidence="1">
    <location>
        <begin position="192"/>
        <end position="209"/>
    </location>
</feature>
<feature type="region of interest" description="Disordered" evidence="1">
    <location>
        <begin position="190"/>
        <end position="215"/>
    </location>
</feature>
<dbReference type="PANTHER" id="PTHR33240:SF17">
    <property type="entry name" value="EUKARYOTIC PEPTIDE CHAIN RELEASE FACTOR GTP-BINDING SUBUNIT-LIKE"/>
    <property type="match status" value="1"/>
</dbReference>
<evidence type="ECO:0000256" key="1">
    <source>
        <dbReference type="SAM" id="MobiDB-lite"/>
    </source>
</evidence>
<sequence length="215" mass="23595">MIHGGDENKGSNRGHKSNLRDLKATINFADGETPRRAPRTIQDLPFTAEDYGRVVYPHNDPLVLALGIDNRKVHKCLIDTGALTNLFYKECFEKMGLGLEDLALVKNPLYSFAGETKYPFGKIKLPVAFGEEEAARHVYAEFVVVDCPSAYNALIGRATLGQALAAVSIRAMTLLFVSDEGTGEKLYGYQEEGEHVTAGHSRGPGERPQKLLTSQ</sequence>
<dbReference type="InterPro" id="IPR021109">
    <property type="entry name" value="Peptidase_aspartic_dom_sf"/>
</dbReference>
<keyword evidence="3" id="KW-1185">Reference proteome</keyword>
<evidence type="ECO:0000313" key="3">
    <source>
        <dbReference type="Proteomes" id="UP001443914"/>
    </source>
</evidence>
<accession>A0AAW1MUR3</accession>
<gene>
    <name evidence="2" type="ORF">RND81_02G163400</name>
</gene>
<dbReference type="Proteomes" id="UP001443914">
    <property type="component" value="Unassembled WGS sequence"/>
</dbReference>
<dbReference type="CDD" id="cd00303">
    <property type="entry name" value="retropepsin_like"/>
    <property type="match status" value="1"/>
</dbReference>
<protein>
    <submittedName>
        <fullName evidence="2">Uncharacterized protein</fullName>
    </submittedName>
</protein>
<evidence type="ECO:0000313" key="2">
    <source>
        <dbReference type="EMBL" id="KAK9749978.1"/>
    </source>
</evidence>
<organism evidence="2 3">
    <name type="scientific">Saponaria officinalis</name>
    <name type="common">Common soapwort</name>
    <name type="synonym">Lychnis saponaria</name>
    <dbReference type="NCBI Taxonomy" id="3572"/>
    <lineage>
        <taxon>Eukaryota</taxon>
        <taxon>Viridiplantae</taxon>
        <taxon>Streptophyta</taxon>
        <taxon>Embryophyta</taxon>
        <taxon>Tracheophyta</taxon>
        <taxon>Spermatophyta</taxon>
        <taxon>Magnoliopsida</taxon>
        <taxon>eudicotyledons</taxon>
        <taxon>Gunneridae</taxon>
        <taxon>Pentapetalae</taxon>
        <taxon>Caryophyllales</taxon>
        <taxon>Caryophyllaceae</taxon>
        <taxon>Caryophylleae</taxon>
        <taxon>Saponaria</taxon>
    </lineage>
</organism>
<comment type="caution">
    <text evidence="2">The sequence shown here is derived from an EMBL/GenBank/DDBJ whole genome shotgun (WGS) entry which is preliminary data.</text>
</comment>